<dbReference type="OMA" id="ASKDCAC"/>
<organism evidence="2 3">
    <name type="scientific">Dichomitus squalens (strain LYAD-421)</name>
    <name type="common">Western red white-rot fungus</name>
    <dbReference type="NCBI Taxonomy" id="732165"/>
    <lineage>
        <taxon>Eukaryota</taxon>
        <taxon>Fungi</taxon>
        <taxon>Dikarya</taxon>
        <taxon>Basidiomycota</taxon>
        <taxon>Agaricomycotina</taxon>
        <taxon>Agaricomycetes</taxon>
        <taxon>Polyporales</taxon>
        <taxon>Polyporaceae</taxon>
        <taxon>Dichomitus</taxon>
    </lineage>
</organism>
<evidence type="ECO:0000259" key="1">
    <source>
        <dbReference type="Pfam" id="PF05093"/>
    </source>
</evidence>
<dbReference type="AlphaFoldDB" id="R7SKJ1"/>
<sequence length="237" mass="25435">MREVGRHLVDRFLDGATTLPLSKFASVHVSLPTPEYKNFVPRTPDLLPHLLKGLKPLGTLHLLNFGASLPTLPSNLIPTGFTVLSTKKKGTFIALKPAHTTEASTFIRTTPVAALSLWRKADPEKASKKVPAAYEPAAYGAPQRKKASKDCACGLAELELAQSKVVLLDGKIDGQVDGKVDGQAIEVSQAEKERLMAAAAATPRGTSSCGDCYLGDTFWWLSGPIWMKTSLSLLVNA</sequence>
<dbReference type="RefSeq" id="XP_007371024.1">
    <property type="nucleotide sequence ID" value="XM_007370962.1"/>
</dbReference>
<proteinExistence type="predicted"/>
<gene>
    <name evidence="2" type="ORF">DICSQDRAFT_183923</name>
</gene>
<dbReference type="HOGENOM" id="CLU_1170613_0_0_1"/>
<dbReference type="KEGG" id="dsq:DICSQDRAFT_183923"/>
<dbReference type="EMBL" id="JH719478">
    <property type="protein sequence ID" value="EJF56235.1"/>
    <property type="molecule type" value="Genomic_DNA"/>
</dbReference>
<name>R7SKJ1_DICSQ</name>
<reference evidence="2 3" key="1">
    <citation type="journal article" date="2012" name="Science">
        <title>The Paleozoic origin of enzymatic lignin decomposition reconstructed from 31 fungal genomes.</title>
        <authorList>
            <person name="Floudas D."/>
            <person name="Binder M."/>
            <person name="Riley R."/>
            <person name="Barry K."/>
            <person name="Blanchette R.A."/>
            <person name="Henrissat B."/>
            <person name="Martinez A.T."/>
            <person name="Otillar R."/>
            <person name="Spatafora J.W."/>
            <person name="Yadav J.S."/>
            <person name="Aerts A."/>
            <person name="Benoit I."/>
            <person name="Boyd A."/>
            <person name="Carlson A."/>
            <person name="Copeland A."/>
            <person name="Coutinho P.M."/>
            <person name="de Vries R.P."/>
            <person name="Ferreira P."/>
            <person name="Findley K."/>
            <person name="Foster B."/>
            <person name="Gaskell J."/>
            <person name="Glotzer D."/>
            <person name="Gorecki P."/>
            <person name="Heitman J."/>
            <person name="Hesse C."/>
            <person name="Hori C."/>
            <person name="Igarashi K."/>
            <person name="Jurgens J.A."/>
            <person name="Kallen N."/>
            <person name="Kersten P."/>
            <person name="Kohler A."/>
            <person name="Kuees U."/>
            <person name="Kumar T.K.A."/>
            <person name="Kuo A."/>
            <person name="LaButti K."/>
            <person name="Larrondo L.F."/>
            <person name="Lindquist E."/>
            <person name="Ling A."/>
            <person name="Lombard V."/>
            <person name="Lucas S."/>
            <person name="Lundell T."/>
            <person name="Martin R."/>
            <person name="McLaughlin D.J."/>
            <person name="Morgenstern I."/>
            <person name="Morin E."/>
            <person name="Murat C."/>
            <person name="Nagy L.G."/>
            <person name="Nolan M."/>
            <person name="Ohm R.A."/>
            <person name="Patyshakuliyeva A."/>
            <person name="Rokas A."/>
            <person name="Ruiz-Duenas F.J."/>
            <person name="Sabat G."/>
            <person name="Salamov A."/>
            <person name="Samejima M."/>
            <person name="Schmutz J."/>
            <person name="Slot J.C."/>
            <person name="St John F."/>
            <person name="Stenlid J."/>
            <person name="Sun H."/>
            <person name="Sun S."/>
            <person name="Syed K."/>
            <person name="Tsang A."/>
            <person name="Wiebenga A."/>
            <person name="Young D."/>
            <person name="Pisabarro A."/>
            <person name="Eastwood D.C."/>
            <person name="Martin F."/>
            <person name="Cullen D."/>
            <person name="Grigoriev I.V."/>
            <person name="Hibbett D.S."/>
        </authorList>
    </citation>
    <scope>NUCLEOTIDE SEQUENCE [LARGE SCALE GENOMIC DNA]</scope>
    <source>
        <strain evidence="2 3">LYAD-421 SS1</strain>
    </source>
</reference>
<evidence type="ECO:0000313" key="2">
    <source>
        <dbReference type="EMBL" id="EJF56235.1"/>
    </source>
</evidence>
<feature type="domain" description="Anamorsin C-terminal" evidence="1">
    <location>
        <begin position="141"/>
        <end position="219"/>
    </location>
</feature>
<dbReference type="GeneID" id="18841422"/>
<protein>
    <recommendedName>
        <fullName evidence="1">Anamorsin C-terminal domain-containing protein</fullName>
    </recommendedName>
</protein>
<evidence type="ECO:0000313" key="3">
    <source>
        <dbReference type="Proteomes" id="UP000053319"/>
    </source>
</evidence>
<accession>R7SKJ1</accession>
<dbReference type="Proteomes" id="UP000053319">
    <property type="component" value="Unassembled WGS sequence"/>
</dbReference>
<dbReference type="InterPro" id="IPR046408">
    <property type="entry name" value="CIAPIN1"/>
</dbReference>
<dbReference type="Pfam" id="PF05093">
    <property type="entry name" value="CIAPIN1"/>
    <property type="match status" value="1"/>
</dbReference>